<dbReference type="InParanoid" id="L2GSS1"/>
<dbReference type="AlphaFoldDB" id="L2GSS1"/>
<sequence>MNTTQAITGVQNCLLPDNHTVRYIAHNGTYHSLYESEVSSTPMLHTELHSAGASSGTTVAVILLGLSAGLLVFLGLSLAWKKFFKPPPPKHHQKSPSTVFVPIIDVIKDTASTDRMLPIEYEDDCLVEYPGKMVHDPHYYTH</sequence>
<gene>
    <name evidence="2" type="ORF">VCUG_02183</name>
</gene>
<keyword evidence="3" id="KW-1185">Reference proteome</keyword>
<dbReference type="Proteomes" id="UP000011081">
    <property type="component" value="Unassembled WGS sequence"/>
</dbReference>
<keyword evidence="1" id="KW-1133">Transmembrane helix</keyword>
<feature type="transmembrane region" description="Helical" evidence="1">
    <location>
        <begin position="59"/>
        <end position="80"/>
    </location>
</feature>
<dbReference type="OrthoDB" id="10412667at2759"/>
<dbReference type="VEuPathDB" id="MicrosporidiaDB:VCUG_02183"/>
<accession>L2GSS1</accession>
<keyword evidence="1" id="KW-0472">Membrane</keyword>
<organism evidence="2 3">
    <name type="scientific">Vavraia culicis (isolate floridensis)</name>
    <name type="common">Microsporidian parasite</name>
    <dbReference type="NCBI Taxonomy" id="948595"/>
    <lineage>
        <taxon>Eukaryota</taxon>
        <taxon>Fungi</taxon>
        <taxon>Fungi incertae sedis</taxon>
        <taxon>Microsporidia</taxon>
        <taxon>Pleistophoridae</taxon>
        <taxon>Vavraia</taxon>
    </lineage>
</organism>
<dbReference type="RefSeq" id="XP_008075196.1">
    <property type="nucleotide sequence ID" value="XM_008077005.1"/>
</dbReference>
<dbReference type="GeneID" id="19880050"/>
<evidence type="ECO:0000313" key="3">
    <source>
        <dbReference type="Proteomes" id="UP000011081"/>
    </source>
</evidence>
<dbReference type="HOGENOM" id="CLU_1817262_0_0_1"/>
<evidence type="ECO:0000313" key="2">
    <source>
        <dbReference type="EMBL" id="ELA46338.1"/>
    </source>
</evidence>
<keyword evidence="1" id="KW-0812">Transmembrane</keyword>
<protein>
    <submittedName>
        <fullName evidence="2">Uncharacterized protein</fullName>
    </submittedName>
</protein>
<evidence type="ECO:0000256" key="1">
    <source>
        <dbReference type="SAM" id="Phobius"/>
    </source>
</evidence>
<reference evidence="3" key="1">
    <citation type="submission" date="2011-03" db="EMBL/GenBank/DDBJ databases">
        <title>The genome sequence of Vavraia culicis strain floridensis.</title>
        <authorList>
            <consortium name="The Broad Institute Genome Sequencing Platform"/>
            <person name="Cuomo C."/>
            <person name="Becnel J."/>
            <person name="Sanscrainte N."/>
            <person name="Young S.K."/>
            <person name="Zeng Q."/>
            <person name="Gargeya S."/>
            <person name="Fitzgerald M."/>
            <person name="Haas B."/>
            <person name="Abouelleil A."/>
            <person name="Alvarado L."/>
            <person name="Arachchi H.M."/>
            <person name="Berlin A."/>
            <person name="Chapman S.B."/>
            <person name="Gearin G."/>
            <person name="Goldberg J."/>
            <person name="Griggs A."/>
            <person name="Gujja S."/>
            <person name="Hansen M."/>
            <person name="Heiman D."/>
            <person name="Howarth C."/>
            <person name="Larimer J."/>
            <person name="Lui A."/>
            <person name="MacDonald P.J.P."/>
            <person name="McCowen C."/>
            <person name="Montmayeur A."/>
            <person name="Murphy C."/>
            <person name="Neiman D."/>
            <person name="Pearson M."/>
            <person name="Priest M."/>
            <person name="Roberts A."/>
            <person name="Saif S."/>
            <person name="Shea T."/>
            <person name="Sisk P."/>
            <person name="Stolte C."/>
            <person name="Sykes S."/>
            <person name="Wortman J."/>
            <person name="Nusbaum C."/>
            <person name="Birren B."/>
        </authorList>
    </citation>
    <scope>NUCLEOTIDE SEQUENCE [LARGE SCALE GENOMIC DNA]</scope>
    <source>
        <strain evidence="3">floridensis</strain>
    </source>
</reference>
<proteinExistence type="predicted"/>
<dbReference type="EMBL" id="GL877450">
    <property type="protein sequence ID" value="ELA46338.1"/>
    <property type="molecule type" value="Genomic_DNA"/>
</dbReference>
<name>L2GSS1_VAVCU</name>